<dbReference type="GO" id="GO:0016874">
    <property type="term" value="F:ligase activity"/>
    <property type="evidence" value="ECO:0007669"/>
    <property type="project" value="UniProtKB-KW"/>
</dbReference>
<dbReference type="InterPro" id="IPR045864">
    <property type="entry name" value="aa-tRNA-synth_II/BPL/LPL"/>
</dbReference>
<keyword evidence="3" id="KW-1185">Reference proteome</keyword>
<name>A0ABW4BJH2_9LACO</name>
<gene>
    <name evidence="2" type="ORF">ACFQ4R_01865</name>
</gene>
<dbReference type="PANTHER" id="PTHR43679:SF2">
    <property type="entry name" value="OCTANOYL-[GCVH]:PROTEIN N-OCTANOYLTRANSFERASE"/>
    <property type="match status" value="1"/>
</dbReference>
<evidence type="ECO:0000259" key="1">
    <source>
        <dbReference type="PROSITE" id="PS51733"/>
    </source>
</evidence>
<dbReference type="Pfam" id="PF21948">
    <property type="entry name" value="LplA-B_cat"/>
    <property type="match status" value="1"/>
</dbReference>
<dbReference type="PROSITE" id="PS51733">
    <property type="entry name" value="BPL_LPL_CATALYTIC"/>
    <property type="match status" value="1"/>
</dbReference>
<dbReference type="PANTHER" id="PTHR43679">
    <property type="entry name" value="OCTANOYLTRANSFERASE LIPM-RELATED"/>
    <property type="match status" value="1"/>
</dbReference>
<accession>A0ABW4BJH2</accession>
<dbReference type="InterPro" id="IPR050664">
    <property type="entry name" value="Octanoyltrans_LipM/LipL"/>
</dbReference>
<evidence type="ECO:0000313" key="2">
    <source>
        <dbReference type="EMBL" id="MFD1410370.1"/>
    </source>
</evidence>
<evidence type="ECO:0000313" key="3">
    <source>
        <dbReference type="Proteomes" id="UP001597191"/>
    </source>
</evidence>
<dbReference type="EMBL" id="JBHTOH010000014">
    <property type="protein sequence ID" value="MFD1410370.1"/>
    <property type="molecule type" value="Genomic_DNA"/>
</dbReference>
<reference evidence="3" key="1">
    <citation type="journal article" date="2019" name="Int. J. Syst. Evol. Microbiol.">
        <title>The Global Catalogue of Microorganisms (GCM) 10K type strain sequencing project: providing services to taxonomists for standard genome sequencing and annotation.</title>
        <authorList>
            <consortium name="The Broad Institute Genomics Platform"/>
            <consortium name="The Broad Institute Genome Sequencing Center for Infectious Disease"/>
            <person name="Wu L."/>
            <person name="Ma J."/>
        </authorList>
    </citation>
    <scope>NUCLEOTIDE SEQUENCE [LARGE SCALE GENOMIC DNA]</scope>
    <source>
        <strain evidence="3">CCM 8937</strain>
    </source>
</reference>
<protein>
    <submittedName>
        <fullName evidence="2">Lipoate--protein ligase family protein</fullName>
    </submittedName>
</protein>
<feature type="domain" description="BPL/LPL catalytic" evidence="1">
    <location>
        <begin position="37"/>
        <end position="216"/>
    </location>
</feature>
<dbReference type="InterPro" id="IPR004143">
    <property type="entry name" value="BPL_LPL_catalytic"/>
</dbReference>
<proteinExistence type="predicted"/>
<dbReference type="Gene3D" id="3.30.930.10">
    <property type="entry name" value="Bira Bifunctional Protein, Domain 2"/>
    <property type="match status" value="1"/>
</dbReference>
<keyword evidence="2" id="KW-0436">Ligase</keyword>
<dbReference type="SUPFAM" id="SSF55681">
    <property type="entry name" value="Class II aaRS and biotin synthetases"/>
    <property type="match status" value="1"/>
</dbReference>
<sequence>MLTKLPQVLDFYQTDYAIATRWQPFADTQLFMQLVNQTQRPMLHYWTLPQTIILGLRDQRLPNVQAGLDFLHQQGWSYFYRNSGGLGVVSDQGVLNLSLLLPNTFELTISQGYQLLSELIQASWPTLPIETGEIKHSYCPGTYDLSIHGRKIAGIAQRRSRGATAIMLYLSVTGSQQTRGATMAKFYQLSQGQSPDFPLVQPQVMANLSDFLPAASNSTQVQQQINGTLQQHGYQLVGSRLQKLVQQPEFKQQQQSAWQNLASYNQSIL</sequence>
<dbReference type="RefSeq" id="WP_125646648.1">
    <property type="nucleotide sequence ID" value="NZ_JBHTOH010000014.1"/>
</dbReference>
<comment type="caution">
    <text evidence="2">The sequence shown here is derived from an EMBL/GenBank/DDBJ whole genome shotgun (WGS) entry which is preliminary data.</text>
</comment>
<organism evidence="2 3">
    <name type="scientific">Lapidilactobacillus gannanensis</name>
    <dbReference type="NCBI Taxonomy" id="2486002"/>
    <lineage>
        <taxon>Bacteria</taxon>
        <taxon>Bacillati</taxon>
        <taxon>Bacillota</taxon>
        <taxon>Bacilli</taxon>
        <taxon>Lactobacillales</taxon>
        <taxon>Lactobacillaceae</taxon>
        <taxon>Lapidilactobacillus</taxon>
    </lineage>
</organism>
<dbReference type="Proteomes" id="UP001597191">
    <property type="component" value="Unassembled WGS sequence"/>
</dbReference>